<proteinExistence type="predicted"/>
<dbReference type="InterPro" id="IPR051908">
    <property type="entry name" value="Ribosomal_N-acetyltransferase"/>
</dbReference>
<sequence>MAGEKRFGAAVPGFVVPKRPDGGPLQGRHVRLEKLDADAHAADLHRAFRADDAIWDYLPYGPFSSASAYHRWVKDTATGPDPVFHALRDLATGHVAGVASYLRITPEAGSIEVGHICLAPEMQRSIAATEAMFLMMQWAFEAGYRRYEWKCDALNLPSRRAAQRLGFSYEGIFRQATIVKGRNRDTAWFAVIDAEWPGLREAYQAWLSPANFDAAGRQRERLGDLTGLVRAGSDPDQ</sequence>
<gene>
    <name evidence="2" type="ORF">Rsw2DRAFT_2529</name>
</gene>
<dbReference type="SUPFAM" id="SSF55729">
    <property type="entry name" value="Acyl-CoA N-acyltransferases (Nat)"/>
    <property type="match status" value="1"/>
</dbReference>
<dbReference type="EMBL" id="ACYY01000017">
    <property type="protein sequence ID" value="EEW24583.1"/>
    <property type="molecule type" value="Genomic_DNA"/>
</dbReference>
<dbReference type="PANTHER" id="PTHR43441:SF2">
    <property type="entry name" value="FAMILY ACETYLTRANSFERASE, PUTATIVE (AFU_ORTHOLOGUE AFUA_7G00850)-RELATED"/>
    <property type="match status" value="1"/>
</dbReference>
<organism evidence="2 3">
    <name type="scientific">Rhodobacter ferrooxidans</name>
    <dbReference type="NCBI Taxonomy" id="371731"/>
    <lineage>
        <taxon>Bacteria</taxon>
        <taxon>Pseudomonadati</taxon>
        <taxon>Pseudomonadota</taxon>
        <taxon>Alphaproteobacteria</taxon>
        <taxon>Rhodobacterales</taxon>
        <taxon>Rhodobacter group</taxon>
        <taxon>Rhodobacter</taxon>
    </lineage>
</organism>
<dbReference type="Pfam" id="PF13302">
    <property type="entry name" value="Acetyltransf_3"/>
    <property type="match status" value="1"/>
</dbReference>
<dbReference type="InterPro" id="IPR000182">
    <property type="entry name" value="GNAT_dom"/>
</dbReference>
<accession>C8S3A1</accession>
<keyword evidence="3" id="KW-1185">Reference proteome</keyword>
<dbReference type="PANTHER" id="PTHR43441">
    <property type="entry name" value="RIBOSOMAL-PROTEIN-SERINE ACETYLTRANSFERASE"/>
    <property type="match status" value="1"/>
</dbReference>
<dbReference type="eggNOG" id="COG1670">
    <property type="taxonomic scope" value="Bacteria"/>
</dbReference>
<dbReference type="STRING" id="371731.Rsw2DRAFT_2529"/>
<dbReference type="AlphaFoldDB" id="C8S3A1"/>
<dbReference type="Proteomes" id="UP000010121">
    <property type="component" value="Unassembled WGS sequence"/>
</dbReference>
<dbReference type="PROSITE" id="PS51186">
    <property type="entry name" value="GNAT"/>
    <property type="match status" value="1"/>
</dbReference>
<reference evidence="2 3" key="1">
    <citation type="submission" date="2009-08" db="EMBL/GenBank/DDBJ databases">
        <title>The draft genome of Rhodobacter sp. SW2.</title>
        <authorList>
            <consortium name="US DOE Joint Genome Institute (JGI-PGF)"/>
            <person name="Lucas S."/>
            <person name="Copeland A."/>
            <person name="Lapidus A."/>
            <person name="Glavina del Rio T."/>
            <person name="Tice H."/>
            <person name="Bruce D."/>
            <person name="Goodwin L."/>
            <person name="Pitluck S."/>
            <person name="Larimer F."/>
            <person name="Land M.L."/>
            <person name="Hauser L."/>
            <person name="Emerson D."/>
        </authorList>
    </citation>
    <scope>NUCLEOTIDE SEQUENCE [LARGE SCALE GENOMIC DNA]</scope>
    <source>
        <strain evidence="2 3">SW2</strain>
    </source>
</reference>
<dbReference type="GO" id="GO:0008999">
    <property type="term" value="F:protein-N-terminal-alanine acetyltransferase activity"/>
    <property type="evidence" value="ECO:0007669"/>
    <property type="project" value="TreeGrafter"/>
</dbReference>
<evidence type="ECO:0000313" key="3">
    <source>
        <dbReference type="Proteomes" id="UP000010121"/>
    </source>
</evidence>
<feature type="domain" description="N-acetyltransferase" evidence="1">
    <location>
        <begin position="30"/>
        <end position="185"/>
    </location>
</feature>
<dbReference type="Gene3D" id="3.40.630.30">
    <property type="match status" value="1"/>
</dbReference>
<comment type="caution">
    <text evidence="2">The sequence shown here is derived from an EMBL/GenBank/DDBJ whole genome shotgun (WGS) entry which is preliminary data.</text>
</comment>
<dbReference type="RefSeq" id="WP_008031551.1">
    <property type="nucleotide sequence ID" value="NZ_ACYY01000017.1"/>
</dbReference>
<dbReference type="GO" id="GO:1990189">
    <property type="term" value="F:protein N-terminal-serine acetyltransferase activity"/>
    <property type="evidence" value="ECO:0007669"/>
    <property type="project" value="TreeGrafter"/>
</dbReference>
<evidence type="ECO:0000259" key="1">
    <source>
        <dbReference type="PROSITE" id="PS51186"/>
    </source>
</evidence>
<dbReference type="OrthoDB" id="5295305at2"/>
<keyword evidence="2" id="KW-0808">Transferase</keyword>
<dbReference type="FunFam" id="3.40.630.30:FF:000047">
    <property type="entry name" value="Acetyltransferase, GNAT family"/>
    <property type="match status" value="1"/>
</dbReference>
<dbReference type="GO" id="GO:0005737">
    <property type="term" value="C:cytoplasm"/>
    <property type="evidence" value="ECO:0007669"/>
    <property type="project" value="TreeGrafter"/>
</dbReference>
<protein>
    <submittedName>
        <fullName evidence="2">GCN5-related N-acetyltransferase</fullName>
    </submittedName>
</protein>
<evidence type="ECO:0000313" key="2">
    <source>
        <dbReference type="EMBL" id="EEW24583.1"/>
    </source>
</evidence>
<dbReference type="InterPro" id="IPR016181">
    <property type="entry name" value="Acyl_CoA_acyltransferase"/>
</dbReference>
<dbReference type="CDD" id="cd04301">
    <property type="entry name" value="NAT_SF"/>
    <property type="match status" value="1"/>
</dbReference>
<name>C8S3A1_9RHOB</name>